<name>A0A367X135_9PROT</name>
<feature type="transmembrane region" description="Helical" evidence="7">
    <location>
        <begin position="6"/>
        <end position="38"/>
    </location>
</feature>
<comment type="subcellular location">
    <subcellularLocation>
        <location evidence="1 7">Cell inner membrane</location>
        <topology evidence="1 7">Multi-pass membrane protein</topology>
    </subcellularLocation>
</comment>
<dbReference type="InterPro" id="IPR004681">
    <property type="entry name" value="TRAP_DctM"/>
</dbReference>
<dbReference type="InterPro" id="IPR010656">
    <property type="entry name" value="DctM"/>
</dbReference>
<comment type="subunit">
    <text evidence="7">The complex comprises the extracytoplasmic solute receptor protein and the two transmembrane proteins.</text>
</comment>
<evidence type="ECO:0000313" key="9">
    <source>
        <dbReference type="EMBL" id="RCK47199.1"/>
    </source>
</evidence>
<proteinExistence type="inferred from homology"/>
<evidence type="ECO:0000256" key="6">
    <source>
        <dbReference type="ARBA" id="ARBA00023136"/>
    </source>
</evidence>
<dbReference type="GO" id="GO:0005886">
    <property type="term" value="C:plasma membrane"/>
    <property type="evidence" value="ECO:0007669"/>
    <property type="project" value="UniProtKB-SubCell"/>
</dbReference>
<dbReference type="PIRSF" id="PIRSF006066">
    <property type="entry name" value="HI0050"/>
    <property type="match status" value="1"/>
</dbReference>
<organism evidence="9 10">
    <name type="scientific">Thalassospira profundimaris</name>
    <dbReference type="NCBI Taxonomy" id="502049"/>
    <lineage>
        <taxon>Bacteria</taxon>
        <taxon>Pseudomonadati</taxon>
        <taxon>Pseudomonadota</taxon>
        <taxon>Alphaproteobacteria</taxon>
        <taxon>Rhodospirillales</taxon>
        <taxon>Thalassospiraceae</taxon>
        <taxon>Thalassospira</taxon>
    </lineage>
</organism>
<evidence type="ECO:0000256" key="1">
    <source>
        <dbReference type="ARBA" id="ARBA00004429"/>
    </source>
</evidence>
<accession>A0A367X135</accession>
<feature type="transmembrane region" description="Helical" evidence="7">
    <location>
        <begin position="172"/>
        <end position="196"/>
    </location>
</feature>
<dbReference type="NCBIfam" id="TIGR00786">
    <property type="entry name" value="dctM"/>
    <property type="match status" value="1"/>
</dbReference>
<evidence type="ECO:0000256" key="7">
    <source>
        <dbReference type="RuleBase" id="RU369079"/>
    </source>
</evidence>
<evidence type="ECO:0000256" key="5">
    <source>
        <dbReference type="ARBA" id="ARBA00022989"/>
    </source>
</evidence>
<comment type="similarity">
    <text evidence="7">Belongs to the TRAP transporter large permease family.</text>
</comment>
<feature type="transmembrane region" description="Helical" evidence="7">
    <location>
        <begin position="317"/>
        <end position="335"/>
    </location>
</feature>
<evidence type="ECO:0000256" key="3">
    <source>
        <dbReference type="ARBA" id="ARBA00022519"/>
    </source>
</evidence>
<feature type="transmembrane region" description="Helical" evidence="7">
    <location>
        <begin position="245"/>
        <end position="264"/>
    </location>
</feature>
<dbReference type="PANTHER" id="PTHR33362:SF5">
    <property type="entry name" value="C4-DICARBOXYLATE TRAP TRANSPORTER LARGE PERMEASE PROTEIN DCTM"/>
    <property type="match status" value="1"/>
</dbReference>
<keyword evidence="7" id="KW-0813">Transport</keyword>
<feature type="transmembrane region" description="Helical" evidence="7">
    <location>
        <begin position="138"/>
        <end position="166"/>
    </location>
</feature>
<reference evidence="9 10" key="1">
    <citation type="submission" date="2014-07" db="EMBL/GenBank/DDBJ databases">
        <title>Draft genome sequence of Thalassospira profundimaris PR54-5.</title>
        <authorList>
            <person name="Lai Q."/>
            <person name="Shao Z."/>
        </authorList>
    </citation>
    <scope>NUCLEOTIDE SEQUENCE [LARGE SCALE GENOMIC DNA]</scope>
    <source>
        <strain evidence="9 10">PR54-5</strain>
    </source>
</reference>
<keyword evidence="6 7" id="KW-0472">Membrane</keyword>
<feature type="transmembrane region" description="Helical" evidence="7">
    <location>
        <begin position="276"/>
        <end position="297"/>
    </location>
</feature>
<protein>
    <recommendedName>
        <fullName evidence="7">TRAP transporter large permease protein</fullName>
    </recommendedName>
</protein>
<comment type="function">
    <text evidence="7">Part of the tripartite ATP-independent periplasmic (TRAP) transport system.</text>
</comment>
<keyword evidence="5 7" id="KW-1133">Transmembrane helix</keyword>
<dbReference type="Proteomes" id="UP000252255">
    <property type="component" value="Unassembled WGS sequence"/>
</dbReference>
<feature type="transmembrane region" description="Helical" evidence="7">
    <location>
        <begin position="340"/>
        <end position="356"/>
    </location>
</feature>
<dbReference type="EMBL" id="JPWI01000003">
    <property type="protein sequence ID" value="RCK47199.1"/>
    <property type="molecule type" value="Genomic_DNA"/>
</dbReference>
<keyword evidence="4 7" id="KW-0812">Transmembrane</keyword>
<evidence type="ECO:0000256" key="4">
    <source>
        <dbReference type="ARBA" id="ARBA00022692"/>
    </source>
</evidence>
<sequence length="433" mass="45761">MSFVDPFALCVISIVCLCLLGLPIGHAMIASSILYLMVSGLDMGTASEQLLNGMFSSYILLAVPLFILAAELMNSGSMTVRLLAFCNAVVGRFPGGLALVNVVQSIIFAGMSGSAIADAAGTGKMMQRMMTEDNKYPPAFAAALTAASAVIGPIIPPSIPMVVYALVSDASIGYLFLAGVIPGVIMGLFQAGYIVTSARRRKFPIESPVPLKELPKVTLNAFPALLMPVVLLGGIYGGITTPTEAAAIAALYALLVSTILYRSVNLSALYHSLLSSARTTTSIGMLIAGAMVFNYVVTVENIPSSLSTWLGGFDLSPMAFLLMVNAILLVLGCLLEGTTILLVIVPVFIPTANMLGVDLVHFGVICVINIMIGLITPPYGLLLFVMTAISNRPLREISREIFPFLIAMLGALLLFTLVPEIALWLPRAFGYKG</sequence>
<evidence type="ECO:0000313" key="10">
    <source>
        <dbReference type="Proteomes" id="UP000252255"/>
    </source>
</evidence>
<feature type="domain" description="TRAP C4-dicarboxylate transport system permease DctM subunit" evidence="8">
    <location>
        <begin position="12"/>
        <end position="421"/>
    </location>
</feature>
<comment type="caution">
    <text evidence="9">The sequence shown here is derived from an EMBL/GenBank/DDBJ whole genome shotgun (WGS) entry which is preliminary data.</text>
</comment>
<evidence type="ECO:0000259" key="8">
    <source>
        <dbReference type="Pfam" id="PF06808"/>
    </source>
</evidence>
<feature type="transmembrane region" description="Helical" evidence="7">
    <location>
        <begin position="401"/>
        <end position="425"/>
    </location>
</feature>
<dbReference type="RefSeq" id="WP_114097307.1">
    <property type="nucleotide sequence ID" value="NZ_JPWI01000003.1"/>
</dbReference>
<dbReference type="GO" id="GO:0022857">
    <property type="term" value="F:transmembrane transporter activity"/>
    <property type="evidence" value="ECO:0007669"/>
    <property type="project" value="UniProtKB-UniRule"/>
</dbReference>
<gene>
    <name evidence="9" type="ORF">TH30_06845</name>
</gene>
<keyword evidence="3 7" id="KW-0997">Cell inner membrane</keyword>
<evidence type="ECO:0000256" key="2">
    <source>
        <dbReference type="ARBA" id="ARBA00022475"/>
    </source>
</evidence>
<feature type="transmembrane region" description="Helical" evidence="7">
    <location>
        <begin position="217"/>
        <end position="239"/>
    </location>
</feature>
<dbReference type="OrthoDB" id="7824289at2"/>
<dbReference type="AlphaFoldDB" id="A0A367X135"/>
<dbReference type="PANTHER" id="PTHR33362">
    <property type="entry name" value="SIALIC ACID TRAP TRANSPORTER PERMEASE PROTEIN SIAT-RELATED"/>
    <property type="match status" value="1"/>
</dbReference>
<feature type="transmembrane region" description="Helical" evidence="7">
    <location>
        <begin position="50"/>
        <end position="73"/>
    </location>
</feature>
<keyword evidence="2" id="KW-1003">Cell membrane</keyword>
<dbReference type="Pfam" id="PF06808">
    <property type="entry name" value="DctM"/>
    <property type="match status" value="1"/>
</dbReference>
<feature type="transmembrane region" description="Helical" evidence="7">
    <location>
        <begin position="362"/>
        <end position="389"/>
    </location>
</feature>